<evidence type="ECO:0000256" key="2">
    <source>
        <dbReference type="ARBA" id="ARBA00012035"/>
    </source>
</evidence>
<dbReference type="CDD" id="cd01174">
    <property type="entry name" value="ribokinase"/>
    <property type="match status" value="1"/>
</dbReference>
<dbReference type="GO" id="GO:0046872">
    <property type="term" value="F:metal ion binding"/>
    <property type="evidence" value="ECO:0007669"/>
    <property type="project" value="UniProtKB-KW"/>
</dbReference>
<dbReference type="InterPro" id="IPR029056">
    <property type="entry name" value="Ribokinase-like"/>
</dbReference>
<keyword evidence="8 12" id="KW-0067">ATP-binding</keyword>
<comment type="activity regulation">
    <text evidence="12">Activated by a monovalent cation that binds near, but not in, the active site. The most likely occupant of the site in vivo is potassium. Ion binding induces a conformational change that may alter substrate affinity.</text>
</comment>
<keyword evidence="11 12" id="KW-0119">Carbohydrate metabolism</keyword>
<dbReference type="InterPro" id="IPR002139">
    <property type="entry name" value="Ribo/fructo_kinase"/>
</dbReference>
<feature type="binding site" evidence="12">
    <location>
        <position position="232"/>
    </location>
    <ligand>
        <name>K(+)</name>
        <dbReference type="ChEBI" id="CHEBI:29103"/>
    </ligand>
</feature>
<evidence type="ECO:0000256" key="12">
    <source>
        <dbReference type="HAMAP-Rule" id="MF_01987"/>
    </source>
</evidence>
<dbReference type="NCBIfam" id="TIGR02152">
    <property type="entry name" value="D_ribokin_bact"/>
    <property type="match status" value="1"/>
</dbReference>
<name>I8AEJ3_9BACL</name>
<feature type="binding site" evidence="12">
    <location>
        <position position="183"/>
    </location>
    <ligand>
        <name>ATP</name>
        <dbReference type="ChEBI" id="CHEBI:30616"/>
    </ligand>
</feature>
<comment type="similarity">
    <text evidence="12">Belongs to the carbohydrate kinase PfkB family. Ribokinase subfamily.</text>
</comment>
<comment type="cofactor">
    <cofactor evidence="12">
        <name>Mg(2+)</name>
        <dbReference type="ChEBI" id="CHEBI:18420"/>
    </cofactor>
    <text evidence="12">Requires a divalent cation, most likely magnesium in vivo, as an electrophilic catalyst to aid phosphoryl group transfer. It is the chelate of the metal and the nucleotide that is the actual substrate.</text>
</comment>
<organism evidence="14 15">
    <name type="scientific">Fictibacillus macauensis ZFHKF-1</name>
    <dbReference type="NCBI Taxonomy" id="1196324"/>
    <lineage>
        <taxon>Bacteria</taxon>
        <taxon>Bacillati</taxon>
        <taxon>Bacillota</taxon>
        <taxon>Bacilli</taxon>
        <taxon>Bacillales</taxon>
        <taxon>Fictibacillaceae</taxon>
        <taxon>Fictibacillus</taxon>
    </lineage>
</organism>
<dbReference type="PROSITE" id="PS00584">
    <property type="entry name" value="PFKB_KINASES_2"/>
    <property type="match status" value="1"/>
</dbReference>
<evidence type="ECO:0000256" key="10">
    <source>
        <dbReference type="ARBA" id="ARBA00022958"/>
    </source>
</evidence>
<comment type="catalytic activity">
    <reaction evidence="12">
        <text>D-ribose + ATP = D-ribose 5-phosphate + ADP + H(+)</text>
        <dbReference type="Rhea" id="RHEA:13697"/>
        <dbReference type="ChEBI" id="CHEBI:15378"/>
        <dbReference type="ChEBI" id="CHEBI:30616"/>
        <dbReference type="ChEBI" id="CHEBI:47013"/>
        <dbReference type="ChEBI" id="CHEBI:78346"/>
        <dbReference type="ChEBI" id="CHEBI:456216"/>
        <dbReference type="EC" id="2.7.1.15"/>
    </reaction>
</comment>
<dbReference type="STRING" id="1196324.A374_18194"/>
<dbReference type="AlphaFoldDB" id="I8AEJ3"/>
<feature type="binding site" evidence="12">
    <location>
        <position position="271"/>
    </location>
    <ligand>
        <name>K(+)</name>
        <dbReference type="ChEBI" id="CHEBI:29103"/>
    </ligand>
</feature>
<evidence type="ECO:0000256" key="8">
    <source>
        <dbReference type="ARBA" id="ARBA00022840"/>
    </source>
</evidence>
<dbReference type="SUPFAM" id="SSF53613">
    <property type="entry name" value="Ribokinase-like"/>
    <property type="match status" value="1"/>
</dbReference>
<protein>
    <recommendedName>
        <fullName evidence="3 12">Ribokinase</fullName>
        <shortName evidence="12">RK</shortName>
        <ecNumber evidence="2 12">2.7.1.15</ecNumber>
    </recommendedName>
</protein>
<feature type="binding site" evidence="12">
    <location>
        <position position="262"/>
    </location>
    <ligand>
        <name>ATP</name>
        <dbReference type="ChEBI" id="CHEBI:30616"/>
    </ligand>
</feature>
<dbReference type="GO" id="GO:0005524">
    <property type="term" value="F:ATP binding"/>
    <property type="evidence" value="ECO:0007669"/>
    <property type="project" value="UniProtKB-UniRule"/>
</dbReference>
<sequence>MKAKITVVGSINMDLVTISNKVPKMGETLLGQDFLSNPGGKGANQAVAAARLGADVKMVGAVGNDTFGKDLLRTLEKEKIDVSAVEEVDGASGTATILVSQGDNSIIVVPGANEQVTPDFVERHKDAIKDSDYVLLQLEIPVESVEKAVQIAKENDVKVILNPAPIQKLSDALLANVDYLTPNEHELELLVEGRDKKAILEKVIVTKGSEGLIYYEDGQEVSVPAFSVEVKDTTGAGDTFNGAFATALSEGKSLKEACLFGNAAGALSTTKLGAQAGMPKKEAVQNLVEKE</sequence>
<feature type="domain" description="Carbohydrate kinase PfkB" evidence="13">
    <location>
        <begin position="3"/>
        <end position="280"/>
    </location>
</feature>
<evidence type="ECO:0000256" key="6">
    <source>
        <dbReference type="ARBA" id="ARBA00022741"/>
    </source>
</evidence>
<comment type="subcellular location">
    <subcellularLocation>
        <location evidence="12">Cytoplasm</location>
    </subcellularLocation>
</comment>
<feature type="active site" description="Proton acceptor" evidence="12">
    <location>
        <position position="238"/>
    </location>
</feature>
<keyword evidence="7 12" id="KW-0418">Kinase</keyword>
<feature type="binding site" evidence="12">
    <location>
        <begin position="237"/>
        <end position="238"/>
    </location>
    <ligand>
        <name>ATP</name>
        <dbReference type="ChEBI" id="CHEBI:30616"/>
    </ligand>
</feature>
<dbReference type="Gene3D" id="3.40.1190.20">
    <property type="match status" value="1"/>
</dbReference>
<evidence type="ECO:0000313" key="14">
    <source>
        <dbReference type="EMBL" id="EIT83992.1"/>
    </source>
</evidence>
<evidence type="ECO:0000256" key="5">
    <source>
        <dbReference type="ARBA" id="ARBA00022723"/>
    </source>
</evidence>
<dbReference type="InterPro" id="IPR011877">
    <property type="entry name" value="Ribokinase"/>
</dbReference>
<dbReference type="GO" id="GO:0019303">
    <property type="term" value="P:D-ribose catabolic process"/>
    <property type="evidence" value="ECO:0007669"/>
    <property type="project" value="UniProtKB-UniRule"/>
</dbReference>
<dbReference type="EC" id="2.7.1.15" evidence="2 12"/>
<keyword evidence="6 12" id="KW-0547">Nucleotide-binding</keyword>
<keyword evidence="5 12" id="KW-0479">Metal-binding</keyword>
<dbReference type="RefSeq" id="WP_007203708.1">
    <property type="nucleotide sequence ID" value="NZ_AKKV01000042.1"/>
</dbReference>
<reference evidence="14 15" key="1">
    <citation type="journal article" date="2012" name="J. Bacteriol.">
        <title>Genome of Bacillus macauensis ZFHKF-1, a Long-Chain-Forming Bacterium.</title>
        <authorList>
            <person name="Cai L."/>
            <person name="Zhang T."/>
        </authorList>
    </citation>
    <scope>NUCLEOTIDE SEQUENCE [LARGE SCALE GENOMIC DNA]</scope>
    <source>
        <strain evidence="14 15">ZFHKF-1</strain>
    </source>
</reference>
<accession>I8AEJ3</accession>
<feature type="binding site" evidence="12">
    <location>
        <position position="268"/>
    </location>
    <ligand>
        <name>K(+)</name>
        <dbReference type="ChEBI" id="CHEBI:29103"/>
    </ligand>
</feature>
<dbReference type="PRINTS" id="PR00990">
    <property type="entry name" value="RIBOKINASE"/>
</dbReference>
<dbReference type="PANTHER" id="PTHR10584:SF166">
    <property type="entry name" value="RIBOKINASE"/>
    <property type="match status" value="1"/>
</dbReference>
<keyword evidence="4 12" id="KW-0808">Transferase</keyword>
<feature type="binding site" evidence="12">
    <location>
        <position position="139"/>
    </location>
    <ligand>
        <name>substrate</name>
    </ligand>
</feature>
<evidence type="ECO:0000256" key="3">
    <source>
        <dbReference type="ARBA" id="ARBA00016943"/>
    </source>
</evidence>
<comment type="subunit">
    <text evidence="12">Homodimer.</text>
</comment>
<dbReference type="GO" id="GO:0005829">
    <property type="term" value="C:cytosol"/>
    <property type="evidence" value="ECO:0007669"/>
    <property type="project" value="TreeGrafter"/>
</dbReference>
<evidence type="ECO:0000256" key="1">
    <source>
        <dbReference type="ARBA" id="ARBA00005380"/>
    </source>
</evidence>
<feature type="binding site" evidence="12">
    <location>
        <position position="273"/>
    </location>
    <ligand>
        <name>K(+)</name>
        <dbReference type="ChEBI" id="CHEBI:29103"/>
    </ligand>
</feature>
<feature type="binding site" evidence="12">
    <location>
        <begin position="12"/>
        <end position="14"/>
    </location>
    <ligand>
        <name>substrate</name>
    </ligand>
</feature>
<gene>
    <name evidence="12" type="primary">rbsK</name>
    <name evidence="14" type="ORF">A374_18194</name>
</gene>
<dbReference type="GO" id="GO:0004747">
    <property type="term" value="F:ribokinase activity"/>
    <property type="evidence" value="ECO:0007669"/>
    <property type="project" value="UniProtKB-UniRule"/>
</dbReference>
<evidence type="ECO:0000256" key="9">
    <source>
        <dbReference type="ARBA" id="ARBA00022842"/>
    </source>
</evidence>
<feature type="binding site" evidence="12">
    <location>
        <position position="234"/>
    </location>
    <ligand>
        <name>K(+)</name>
        <dbReference type="ChEBI" id="CHEBI:29103"/>
    </ligand>
</feature>
<dbReference type="EMBL" id="AKKV01000042">
    <property type="protein sequence ID" value="EIT83992.1"/>
    <property type="molecule type" value="Genomic_DNA"/>
</dbReference>
<feature type="binding site" evidence="12">
    <location>
        <begin position="206"/>
        <end position="211"/>
    </location>
    <ligand>
        <name>ATP</name>
        <dbReference type="ChEBI" id="CHEBI:30616"/>
    </ligand>
</feature>
<keyword evidence="15" id="KW-1185">Reference proteome</keyword>
<evidence type="ECO:0000256" key="4">
    <source>
        <dbReference type="ARBA" id="ARBA00022679"/>
    </source>
</evidence>
<evidence type="ECO:0000256" key="11">
    <source>
        <dbReference type="ARBA" id="ARBA00023277"/>
    </source>
</evidence>
<keyword evidence="10 12" id="KW-0630">Potassium</keyword>
<evidence type="ECO:0000259" key="13">
    <source>
        <dbReference type="Pfam" id="PF00294"/>
    </source>
</evidence>
<dbReference type="InterPro" id="IPR011611">
    <property type="entry name" value="PfkB_dom"/>
</dbReference>
<dbReference type="Pfam" id="PF00294">
    <property type="entry name" value="PfkB"/>
    <property type="match status" value="1"/>
</dbReference>
<dbReference type="eggNOG" id="COG0524">
    <property type="taxonomic scope" value="Bacteria"/>
</dbReference>
<dbReference type="UniPathway" id="UPA00916">
    <property type="reaction ID" value="UER00889"/>
</dbReference>
<evidence type="ECO:0000256" key="7">
    <source>
        <dbReference type="ARBA" id="ARBA00022777"/>
    </source>
</evidence>
<dbReference type="PANTHER" id="PTHR10584">
    <property type="entry name" value="SUGAR KINASE"/>
    <property type="match status" value="1"/>
</dbReference>
<dbReference type="InterPro" id="IPR002173">
    <property type="entry name" value="Carboh/pur_kinase_PfkB_CS"/>
</dbReference>
<keyword evidence="9 12" id="KW-0460">Magnesium</keyword>
<feature type="binding site" evidence="12">
    <location>
        <position position="238"/>
    </location>
    <ligand>
        <name>substrate</name>
    </ligand>
</feature>
<proteinExistence type="inferred from homology"/>
<comment type="pathway">
    <text evidence="12">Carbohydrate metabolism; D-ribose degradation; D-ribose 5-phosphate from beta-D-ribopyranose: step 2/2.</text>
</comment>
<evidence type="ECO:0000313" key="15">
    <source>
        <dbReference type="Proteomes" id="UP000004080"/>
    </source>
</evidence>
<dbReference type="HAMAP" id="MF_01987">
    <property type="entry name" value="Ribokinase"/>
    <property type="match status" value="1"/>
</dbReference>
<keyword evidence="12" id="KW-0963">Cytoplasm</keyword>
<comment type="caution">
    <text evidence="12">Lacks conserved residue(s) required for the propagation of feature annotation.</text>
</comment>
<comment type="caution">
    <text evidence="14">The sequence shown here is derived from an EMBL/GenBank/DDBJ whole genome shotgun (WGS) entry which is preliminary data.</text>
</comment>
<dbReference type="Proteomes" id="UP000004080">
    <property type="component" value="Unassembled WGS sequence"/>
</dbReference>
<comment type="function">
    <text evidence="12">Catalyzes the phosphorylation of ribose at O-5 in a reaction requiring ATP and magnesium. The resulting D-ribose-5-phosphate can then be used either for sythesis of nucleotides, histidine, and tryptophan, or as a component of the pentose phosphate pathway.</text>
</comment>
<feature type="binding site" evidence="12">
    <location>
        <begin position="40"/>
        <end position="44"/>
    </location>
    <ligand>
        <name>substrate</name>
    </ligand>
</feature>
<dbReference type="PATRIC" id="fig|1196324.3.peg.3711"/>
<comment type="similarity">
    <text evidence="1">Belongs to the carbohydrate kinase pfkB family.</text>
</comment>